<evidence type="ECO:0008006" key="3">
    <source>
        <dbReference type="Google" id="ProtNLM"/>
    </source>
</evidence>
<protein>
    <recommendedName>
        <fullName evidence="3">DUF551 domain-containing protein</fullName>
    </recommendedName>
</protein>
<dbReference type="Proteomes" id="UP000280708">
    <property type="component" value="Chromosome"/>
</dbReference>
<proteinExistence type="predicted"/>
<dbReference type="AlphaFoldDB" id="A0A3G2UUK7"/>
<organism evidence="1 2">
    <name type="scientific">Sphingobium yanoikuyae</name>
    <name type="common">Sphingomonas yanoikuyae</name>
    <dbReference type="NCBI Taxonomy" id="13690"/>
    <lineage>
        <taxon>Bacteria</taxon>
        <taxon>Pseudomonadati</taxon>
        <taxon>Pseudomonadota</taxon>
        <taxon>Alphaproteobacteria</taxon>
        <taxon>Sphingomonadales</taxon>
        <taxon>Sphingomonadaceae</taxon>
        <taxon>Sphingobium</taxon>
    </lineage>
</organism>
<dbReference type="RefSeq" id="WP_122129430.1">
    <property type="nucleotide sequence ID" value="NZ_CP033230.1"/>
</dbReference>
<gene>
    <name evidence="1" type="ORF">EBF16_05360</name>
</gene>
<evidence type="ECO:0000313" key="1">
    <source>
        <dbReference type="EMBL" id="AYO76419.1"/>
    </source>
</evidence>
<evidence type="ECO:0000313" key="2">
    <source>
        <dbReference type="Proteomes" id="UP000280708"/>
    </source>
</evidence>
<accession>A0A3G2UUK7</accession>
<reference evidence="1 2" key="1">
    <citation type="submission" date="2018-10" db="EMBL/GenBank/DDBJ databases">
        <title>Characterization and genome analysis of a novel bacterium Sphingobium yanoikuyae SJTF8 capable of degrading PAHs.</title>
        <authorList>
            <person name="Yin C."/>
            <person name="Xiong W."/>
            <person name="Liang R."/>
        </authorList>
    </citation>
    <scope>NUCLEOTIDE SEQUENCE [LARGE SCALE GENOMIC DNA]</scope>
    <source>
        <strain evidence="1 2">SJTF8</strain>
    </source>
</reference>
<name>A0A3G2UUK7_SPHYA</name>
<sequence length="75" mass="8629">MGRIDWIPIEDIPDRLKDGRDVLFWSNDEAVIAIWDRFLDGEDDYYEDWATREGGNLIGATHFAEINVPDCLSAD</sequence>
<dbReference type="EMBL" id="CP033230">
    <property type="protein sequence ID" value="AYO76419.1"/>
    <property type="molecule type" value="Genomic_DNA"/>
</dbReference>